<comment type="caution">
    <text evidence="3">The sequence shown here is derived from an EMBL/GenBank/DDBJ whole genome shotgun (WGS) entry which is preliminary data.</text>
</comment>
<protein>
    <submittedName>
        <fullName evidence="3">Uncharacterized protein</fullName>
    </submittedName>
</protein>
<keyword evidence="1" id="KW-0812">Transmembrane</keyword>
<accession>A0A9P3PW06</accession>
<organism evidence="3 4">
    <name type="scientific">Lyophyllum shimeji</name>
    <name type="common">Hon-shimeji</name>
    <name type="synonym">Tricholoma shimeji</name>
    <dbReference type="NCBI Taxonomy" id="47721"/>
    <lineage>
        <taxon>Eukaryota</taxon>
        <taxon>Fungi</taxon>
        <taxon>Dikarya</taxon>
        <taxon>Basidiomycota</taxon>
        <taxon>Agaricomycotina</taxon>
        <taxon>Agaricomycetes</taxon>
        <taxon>Agaricomycetidae</taxon>
        <taxon>Agaricales</taxon>
        <taxon>Tricholomatineae</taxon>
        <taxon>Lyophyllaceae</taxon>
        <taxon>Lyophyllum</taxon>
    </lineage>
</organism>
<feature type="chain" id="PRO_5040221119" evidence="2">
    <location>
        <begin position="23"/>
        <end position="184"/>
    </location>
</feature>
<proteinExistence type="predicted"/>
<feature type="signal peptide" evidence="2">
    <location>
        <begin position="1"/>
        <end position="22"/>
    </location>
</feature>
<keyword evidence="1" id="KW-0472">Membrane</keyword>
<keyword evidence="4" id="KW-1185">Reference proteome</keyword>
<dbReference type="AlphaFoldDB" id="A0A9P3PW06"/>
<keyword evidence="2" id="KW-0732">Signal</keyword>
<sequence>MFNPRVATFAFLLVLWWTTLSAAINVPGAVQALARGQANDALVPRTISGSWQPSLFARQNATCTASQVSTPCDGISICCPAGNICRRDDTGALKCLSVATVTSTSVIIPSFTHADTTTTEVILSTLSIPSYLTMSGLSLTNARLSGPPAPTPTGVFGFPDSAVAVGVSSTLVICTSFVIILLAQ</sequence>
<feature type="transmembrane region" description="Helical" evidence="1">
    <location>
        <begin position="162"/>
        <end position="183"/>
    </location>
</feature>
<keyword evidence="1" id="KW-1133">Transmembrane helix</keyword>
<evidence type="ECO:0000256" key="2">
    <source>
        <dbReference type="SAM" id="SignalP"/>
    </source>
</evidence>
<evidence type="ECO:0000313" key="3">
    <source>
        <dbReference type="EMBL" id="GLB42681.1"/>
    </source>
</evidence>
<gene>
    <name evidence="3" type="ORF">LshimejAT787_1201300</name>
</gene>
<dbReference type="EMBL" id="BRPK01000012">
    <property type="protein sequence ID" value="GLB42681.1"/>
    <property type="molecule type" value="Genomic_DNA"/>
</dbReference>
<evidence type="ECO:0000313" key="4">
    <source>
        <dbReference type="Proteomes" id="UP001063166"/>
    </source>
</evidence>
<evidence type="ECO:0000256" key="1">
    <source>
        <dbReference type="SAM" id="Phobius"/>
    </source>
</evidence>
<dbReference type="Proteomes" id="UP001063166">
    <property type="component" value="Unassembled WGS sequence"/>
</dbReference>
<reference evidence="3" key="1">
    <citation type="submission" date="2022-07" db="EMBL/GenBank/DDBJ databases">
        <title>The genome of Lyophyllum shimeji provides insight into the initial evolution of ectomycorrhizal fungal genome.</title>
        <authorList>
            <person name="Kobayashi Y."/>
            <person name="Shibata T."/>
            <person name="Hirakawa H."/>
            <person name="Shigenobu S."/>
            <person name="Nishiyama T."/>
            <person name="Yamada A."/>
            <person name="Hasebe M."/>
            <person name="Kawaguchi M."/>
        </authorList>
    </citation>
    <scope>NUCLEOTIDE SEQUENCE</scope>
    <source>
        <strain evidence="3">AT787</strain>
    </source>
</reference>
<name>A0A9P3PW06_LYOSH</name>